<proteinExistence type="predicted"/>
<accession>A0AAU7JP68</accession>
<evidence type="ECO:0000313" key="3">
    <source>
        <dbReference type="EMBL" id="XBO41991.1"/>
    </source>
</evidence>
<feature type="signal peptide" evidence="1">
    <location>
        <begin position="1"/>
        <end position="38"/>
    </location>
</feature>
<dbReference type="EMBL" id="CP157483">
    <property type="protein sequence ID" value="XBO41991.1"/>
    <property type="molecule type" value="Genomic_DNA"/>
</dbReference>
<dbReference type="InterPro" id="IPR056303">
    <property type="entry name" value="AMIN-like"/>
</dbReference>
<dbReference type="Pfam" id="PF24837">
    <property type="entry name" value="AMIN-like"/>
    <property type="match status" value="1"/>
</dbReference>
<evidence type="ECO:0000256" key="1">
    <source>
        <dbReference type="SAM" id="SignalP"/>
    </source>
</evidence>
<dbReference type="AlphaFoldDB" id="A0AAU7JP68"/>
<gene>
    <name evidence="3" type="ORF">ABEG17_10340</name>
</gene>
<dbReference type="RefSeq" id="WP_406829392.1">
    <property type="nucleotide sequence ID" value="NZ_CP157483.1"/>
</dbReference>
<keyword evidence="1" id="KW-0732">Signal</keyword>
<feature type="chain" id="PRO_5043975093" description="AMIN-like domain-containing protein" evidence="1">
    <location>
        <begin position="39"/>
        <end position="203"/>
    </location>
</feature>
<feature type="domain" description="AMIN-like" evidence="2">
    <location>
        <begin position="72"/>
        <end position="201"/>
    </location>
</feature>
<protein>
    <recommendedName>
        <fullName evidence="2">AMIN-like domain-containing protein</fullName>
    </recommendedName>
</protein>
<name>A0AAU7JP68_9MICO</name>
<reference evidence="3" key="1">
    <citation type="submission" date="2024-05" db="EMBL/GenBank/DDBJ databases">
        <authorList>
            <person name="Kim S."/>
            <person name="Heo J."/>
            <person name="Choi H."/>
            <person name="Choi Y."/>
            <person name="Kwon S.-W."/>
            <person name="Kim Y."/>
        </authorList>
    </citation>
    <scope>NUCLEOTIDE SEQUENCE</scope>
    <source>
        <strain evidence="3">KACC 23699</strain>
    </source>
</reference>
<sequence length="203" mass="21868">MNTTRSTRTTRPAIRSLLVATALGVIPLTAALASPATATTRPTTTASTTTSPYCGITWGSLAKTRSTMVRGPVTGVRSGRHTCYDRLVVDLKGHAPGYTVKYVRNVYTEGQGALVPLRGGAKLLVSVHAPAYTQSGAPSFRPRNPREVVNVTGYRTFRQVAWAGTFEGYTSMGLGVRARLPFRVFTLDDGATSRLVIDVAHRW</sequence>
<organism evidence="3">
    <name type="scientific">Pedococcus sp. KACC 23699</name>
    <dbReference type="NCBI Taxonomy" id="3149228"/>
    <lineage>
        <taxon>Bacteria</taxon>
        <taxon>Bacillati</taxon>
        <taxon>Actinomycetota</taxon>
        <taxon>Actinomycetes</taxon>
        <taxon>Micrococcales</taxon>
        <taxon>Intrasporangiaceae</taxon>
        <taxon>Pedococcus</taxon>
    </lineage>
</organism>
<evidence type="ECO:0000259" key="2">
    <source>
        <dbReference type="Pfam" id="PF24837"/>
    </source>
</evidence>